<evidence type="ECO:0000313" key="2">
    <source>
        <dbReference type="EMBL" id="OBT93443.1"/>
    </source>
</evidence>
<dbReference type="GeneID" id="28842066"/>
<evidence type="ECO:0000313" key="3">
    <source>
        <dbReference type="Proteomes" id="UP000091956"/>
    </source>
</evidence>
<accession>A0A1B8GC96</accession>
<feature type="compositionally biased region" description="Basic and acidic residues" evidence="1">
    <location>
        <begin position="355"/>
        <end position="370"/>
    </location>
</feature>
<feature type="compositionally biased region" description="Polar residues" evidence="1">
    <location>
        <begin position="423"/>
        <end position="441"/>
    </location>
</feature>
<feature type="compositionally biased region" description="Basic and acidic residues" evidence="1">
    <location>
        <begin position="42"/>
        <end position="57"/>
    </location>
</feature>
<reference evidence="2 3" key="1">
    <citation type="submission" date="2016-03" db="EMBL/GenBank/DDBJ databases">
        <title>Comparative genomics of Pseudogymnoascus destructans, the fungus causing white-nose syndrome of bats.</title>
        <authorList>
            <person name="Palmer J.M."/>
            <person name="Drees K.P."/>
            <person name="Foster J.T."/>
            <person name="Lindner D.L."/>
        </authorList>
    </citation>
    <scope>NUCLEOTIDE SEQUENCE [LARGE SCALE GENOMIC DNA]</scope>
    <source>
        <strain evidence="2 3">UAMH 10579</strain>
    </source>
</reference>
<feature type="compositionally biased region" description="Polar residues" evidence="1">
    <location>
        <begin position="507"/>
        <end position="517"/>
    </location>
</feature>
<evidence type="ECO:0000256" key="1">
    <source>
        <dbReference type="SAM" id="MobiDB-lite"/>
    </source>
</evidence>
<dbReference type="Proteomes" id="UP000091956">
    <property type="component" value="Unassembled WGS sequence"/>
</dbReference>
<proteinExistence type="predicted"/>
<name>A0A1B8GC96_9PEZI</name>
<sequence>MADFHGSSNPFRRRTPAIQTNIENGTKAEESTGTRQLPIDQPMRHGDAPIKNNDKPMKHVRVQSPPPSSPEDTIQDKPHTPLPQGDEGHALGNDPFESVLSDESSDDNDDEIPPIIGAGNNGRVPIAPISVAGNDERTPIPPISAAGNDGRTPIPPTSGAGNDGRAPMNPFSKTLATLERTEGKESTSETPPVVSGKAAMDVESFKRLLMTGSSGIAAPESLPSPPAQSAHAGPADGSSTEASSVSRHSIFENIQENLPESPRTSHEVSDADDERRRIPTALQRSASERKKPPPPSSRHGKLINVQLRDDARPHSLYVTSTSAPSPLSSTIPTLTAAQRSATDLNKPLPPNPSRASHESDRESIFDRESVGKAPEPPSPSNSLRRKTAPAPPSARRHGVPVADPNSPHLPPKRLTNMGDDSRNSSIQDLSSLHPSTNQQATIKAPPPPPLRRPGSIRNSVISPTVTMSDLENAPSIPRAPSTPSKRLSVVPPPPPRPRGASGASIDANPSNPAASTTERPDILADLSALQKEIDALRGRAA</sequence>
<feature type="compositionally biased region" description="Polar residues" evidence="1">
    <location>
        <begin position="456"/>
        <end position="469"/>
    </location>
</feature>
<feature type="compositionally biased region" description="Low complexity" evidence="1">
    <location>
        <begin position="319"/>
        <end position="336"/>
    </location>
</feature>
<feature type="compositionally biased region" description="Polar residues" evidence="1">
    <location>
        <begin position="1"/>
        <end position="10"/>
    </location>
</feature>
<dbReference type="OrthoDB" id="428854at2759"/>
<feature type="region of interest" description="Disordered" evidence="1">
    <location>
        <begin position="215"/>
        <end position="521"/>
    </location>
</feature>
<feature type="compositionally biased region" description="Basic and acidic residues" evidence="1">
    <location>
        <begin position="263"/>
        <end position="277"/>
    </location>
</feature>
<feature type="compositionally biased region" description="Polar residues" evidence="1">
    <location>
        <begin position="237"/>
        <end position="258"/>
    </location>
</feature>
<dbReference type="STRING" id="342668.A0A1B8GC96"/>
<dbReference type="EMBL" id="KV460253">
    <property type="protein sequence ID" value="OBT93443.1"/>
    <property type="molecule type" value="Genomic_DNA"/>
</dbReference>
<feature type="compositionally biased region" description="Acidic residues" evidence="1">
    <location>
        <begin position="103"/>
        <end position="112"/>
    </location>
</feature>
<keyword evidence="3" id="KW-1185">Reference proteome</keyword>
<gene>
    <name evidence="2" type="ORF">VE01_08680</name>
</gene>
<reference evidence="3" key="2">
    <citation type="journal article" date="2018" name="Nat. Commun.">
        <title>Extreme sensitivity to ultraviolet light in the fungal pathogen causing white-nose syndrome of bats.</title>
        <authorList>
            <person name="Palmer J.M."/>
            <person name="Drees K.P."/>
            <person name="Foster J.T."/>
            <person name="Lindner D.L."/>
        </authorList>
    </citation>
    <scope>NUCLEOTIDE SEQUENCE [LARGE SCALE GENOMIC DNA]</scope>
    <source>
        <strain evidence="3">UAMH 10579</strain>
    </source>
</reference>
<organism evidence="2 3">
    <name type="scientific">Pseudogymnoascus verrucosus</name>
    <dbReference type="NCBI Taxonomy" id="342668"/>
    <lineage>
        <taxon>Eukaryota</taxon>
        <taxon>Fungi</taxon>
        <taxon>Dikarya</taxon>
        <taxon>Ascomycota</taxon>
        <taxon>Pezizomycotina</taxon>
        <taxon>Leotiomycetes</taxon>
        <taxon>Thelebolales</taxon>
        <taxon>Thelebolaceae</taxon>
        <taxon>Pseudogymnoascus</taxon>
    </lineage>
</organism>
<feature type="region of interest" description="Disordered" evidence="1">
    <location>
        <begin position="1"/>
        <end position="199"/>
    </location>
</feature>
<dbReference type="RefSeq" id="XP_018127176.1">
    <property type="nucleotide sequence ID" value="XM_018278100.2"/>
</dbReference>
<protein>
    <submittedName>
        <fullName evidence="2">Uncharacterized protein</fullName>
    </submittedName>
</protein>
<dbReference type="AlphaFoldDB" id="A0A1B8GC96"/>